<accession>A0AAD3XTH0</accession>
<evidence type="ECO:0000313" key="2">
    <source>
        <dbReference type="Proteomes" id="UP001279734"/>
    </source>
</evidence>
<reference evidence="1" key="1">
    <citation type="submission" date="2023-05" db="EMBL/GenBank/DDBJ databases">
        <title>Nepenthes gracilis genome sequencing.</title>
        <authorList>
            <person name="Fukushima K."/>
        </authorList>
    </citation>
    <scope>NUCLEOTIDE SEQUENCE</scope>
    <source>
        <strain evidence="1">SING2019-196</strain>
    </source>
</reference>
<sequence length="81" mass="8833">MAKNLEVLYGVAFSIQVGILRLSVASGVPSRSLLQRTPGGQWMPGLEIKLLLAVMIMLSEHIIHEAQPSIDALLELVELLI</sequence>
<protein>
    <submittedName>
        <fullName evidence="1">Uncharacterized protein</fullName>
    </submittedName>
</protein>
<gene>
    <name evidence="1" type="ORF">Nepgr_017576</name>
</gene>
<organism evidence="1 2">
    <name type="scientific">Nepenthes gracilis</name>
    <name type="common">Slender pitcher plant</name>
    <dbReference type="NCBI Taxonomy" id="150966"/>
    <lineage>
        <taxon>Eukaryota</taxon>
        <taxon>Viridiplantae</taxon>
        <taxon>Streptophyta</taxon>
        <taxon>Embryophyta</taxon>
        <taxon>Tracheophyta</taxon>
        <taxon>Spermatophyta</taxon>
        <taxon>Magnoliopsida</taxon>
        <taxon>eudicotyledons</taxon>
        <taxon>Gunneridae</taxon>
        <taxon>Pentapetalae</taxon>
        <taxon>Caryophyllales</taxon>
        <taxon>Nepenthaceae</taxon>
        <taxon>Nepenthes</taxon>
    </lineage>
</organism>
<keyword evidence="2" id="KW-1185">Reference proteome</keyword>
<name>A0AAD3XTH0_NEPGR</name>
<dbReference type="EMBL" id="BSYO01000015">
    <property type="protein sequence ID" value="GMH15735.1"/>
    <property type="molecule type" value="Genomic_DNA"/>
</dbReference>
<comment type="caution">
    <text evidence="1">The sequence shown here is derived from an EMBL/GenBank/DDBJ whole genome shotgun (WGS) entry which is preliminary data.</text>
</comment>
<dbReference type="Proteomes" id="UP001279734">
    <property type="component" value="Unassembled WGS sequence"/>
</dbReference>
<dbReference type="AlphaFoldDB" id="A0AAD3XTH0"/>
<proteinExistence type="predicted"/>
<evidence type="ECO:0000313" key="1">
    <source>
        <dbReference type="EMBL" id="GMH15735.1"/>
    </source>
</evidence>